<accession>A0A1I5GC10</accession>
<proteinExistence type="predicted"/>
<dbReference type="Proteomes" id="UP000470404">
    <property type="component" value="Unassembled WGS sequence"/>
</dbReference>
<dbReference type="STRING" id="112413.SAMN05421854_1011541"/>
<dbReference type="AlphaFoldDB" id="A0A1I5GC10"/>
<evidence type="ECO:0000313" key="1">
    <source>
        <dbReference type="EMBL" id="NEC58918.1"/>
    </source>
</evidence>
<reference evidence="2 3" key="1">
    <citation type="submission" date="2016-10" db="EMBL/GenBank/DDBJ databases">
        <authorList>
            <person name="de Groot N.N."/>
        </authorList>
    </citation>
    <scope>NUCLEOTIDE SEQUENCE [LARGE SCALE GENOMIC DNA]</scope>
    <source>
        <strain evidence="2 3">DSM 44637</strain>
    </source>
</reference>
<protein>
    <recommendedName>
        <fullName evidence="5">PE domain-containing protein</fullName>
    </recommendedName>
</protein>
<evidence type="ECO:0000313" key="2">
    <source>
        <dbReference type="EMBL" id="SFO33522.1"/>
    </source>
</evidence>
<evidence type="ECO:0000313" key="3">
    <source>
        <dbReference type="Proteomes" id="UP000199137"/>
    </source>
</evidence>
<gene>
    <name evidence="1" type="ORF">G3I59_25800</name>
    <name evidence="2" type="ORF">SAMN05421854_1011541</name>
</gene>
<evidence type="ECO:0000313" key="4">
    <source>
        <dbReference type="Proteomes" id="UP000470404"/>
    </source>
</evidence>
<dbReference type="EMBL" id="FOWC01000001">
    <property type="protein sequence ID" value="SFO33522.1"/>
    <property type="molecule type" value="Genomic_DNA"/>
</dbReference>
<reference evidence="1 4" key="2">
    <citation type="submission" date="2020-01" db="EMBL/GenBank/DDBJ databases">
        <title>Insect and environment-associated Actinomycetes.</title>
        <authorList>
            <person name="Currrie C."/>
            <person name="Chevrette M."/>
            <person name="Carlson C."/>
            <person name="Stubbendieck R."/>
            <person name="Wendt-Pienkowski E."/>
        </authorList>
    </citation>
    <scope>NUCLEOTIDE SEQUENCE [LARGE SCALE GENOMIC DNA]</scope>
    <source>
        <strain evidence="1 4">SID8386</strain>
    </source>
</reference>
<name>A0A1I5GC10_9PSEU</name>
<dbReference type="EMBL" id="JAAGNC010000128">
    <property type="protein sequence ID" value="NEC58918.1"/>
    <property type="molecule type" value="Genomic_DNA"/>
</dbReference>
<organism evidence="2 3">
    <name type="scientific">Amycolatopsis rubida</name>
    <dbReference type="NCBI Taxonomy" id="112413"/>
    <lineage>
        <taxon>Bacteria</taxon>
        <taxon>Bacillati</taxon>
        <taxon>Actinomycetota</taxon>
        <taxon>Actinomycetes</taxon>
        <taxon>Pseudonocardiales</taxon>
        <taxon>Pseudonocardiaceae</taxon>
        <taxon>Amycolatopsis</taxon>
    </lineage>
</organism>
<dbReference type="Proteomes" id="UP000199137">
    <property type="component" value="Unassembled WGS sequence"/>
</dbReference>
<keyword evidence="4" id="KW-1185">Reference proteome</keyword>
<dbReference type="OrthoDB" id="3694733at2"/>
<sequence>MGNNSSADAAAFKNAAVNGQVGIDPDAAQTVLKKIRTGRDAVEALLNSAGTLAQPPKLGANPVGKAMATKFVQRADGGGDSYSSALQNLLGQYQAAEEGIVAAMARYHEIDQSAGDPFRNKA</sequence>
<dbReference type="RefSeq" id="WP_067576922.1">
    <property type="nucleotide sequence ID" value="NZ_FOWC01000001.1"/>
</dbReference>
<evidence type="ECO:0008006" key="5">
    <source>
        <dbReference type="Google" id="ProtNLM"/>
    </source>
</evidence>